<dbReference type="AlphaFoldDB" id="A0AAE1TFF9"/>
<name>A0AAE1TFF9_9FABA</name>
<sequence>MPRGDGWQKEVSTCLSDHTHKRHVPRGIVWNKFLRRTPWLSREVGIGFIFLDKKSDDHGTIQDKSTRVGPL</sequence>
<comment type="caution">
    <text evidence="1">The sequence shown here is derived from an EMBL/GenBank/DDBJ whole genome shotgun (WGS) entry which is preliminary data.</text>
</comment>
<evidence type="ECO:0000313" key="2">
    <source>
        <dbReference type="Proteomes" id="UP001293593"/>
    </source>
</evidence>
<accession>A0AAE1TFF9</accession>
<gene>
    <name evidence="1" type="ORF">QN277_014145</name>
</gene>
<protein>
    <submittedName>
        <fullName evidence="1">Uncharacterized protein</fullName>
    </submittedName>
</protein>
<dbReference type="EMBL" id="JAWXYG010000002">
    <property type="protein sequence ID" value="KAK4282816.1"/>
    <property type="molecule type" value="Genomic_DNA"/>
</dbReference>
<keyword evidence="2" id="KW-1185">Reference proteome</keyword>
<reference evidence="1" key="1">
    <citation type="submission" date="2023-10" db="EMBL/GenBank/DDBJ databases">
        <title>Chromosome-level genome of the transformable northern wattle, Acacia crassicarpa.</title>
        <authorList>
            <person name="Massaro I."/>
            <person name="Sinha N.R."/>
            <person name="Poethig S."/>
            <person name="Leichty A.R."/>
        </authorList>
    </citation>
    <scope>NUCLEOTIDE SEQUENCE</scope>
    <source>
        <strain evidence="1">Acra3RX</strain>
        <tissue evidence="1">Leaf</tissue>
    </source>
</reference>
<organism evidence="1 2">
    <name type="scientific">Acacia crassicarpa</name>
    <name type="common">northern wattle</name>
    <dbReference type="NCBI Taxonomy" id="499986"/>
    <lineage>
        <taxon>Eukaryota</taxon>
        <taxon>Viridiplantae</taxon>
        <taxon>Streptophyta</taxon>
        <taxon>Embryophyta</taxon>
        <taxon>Tracheophyta</taxon>
        <taxon>Spermatophyta</taxon>
        <taxon>Magnoliopsida</taxon>
        <taxon>eudicotyledons</taxon>
        <taxon>Gunneridae</taxon>
        <taxon>Pentapetalae</taxon>
        <taxon>rosids</taxon>
        <taxon>fabids</taxon>
        <taxon>Fabales</taxon>
        <taxon>Fabaceae</taxon>
        <taxon>Caesalpinioideae</taxon>
        <taxon>mimosoid clade</taxon>
        <taxon>Acacieae</taxon>
        <taxon>Acacia</taxon>
    </lineage>
</organism>
<evidence type="ECO:0000313" key="1">
    <source>
        <dbReference type="EMBL" id="KAK4282816.1"/>
    </source>
</evidence>
<dbReference type="Proteomes" id="UP001293593">
    <property type="component" value="Unassembled WGS sequence"/>
</dbReference>
<proteinExistence type="predicted"/>